<gene>
    <name evidence="1" type="ORF">MiSe_30190</name>
</gene>
<organism evidence="1 2">
    <name type="scientific">Microseira wollei NIES-4236</name>
    <dbReference type="NCBI Taxonomy" id="2530354"/>
    <lineage>
        <taxon>Bacteria</taxon>
        <taxon>Bacillati</taxon>
        <taxon>Cyanobacteriota</taxon>
        <taxon>Cyanophyceae</taxon>
        <taxon>Oscillatoriophycideae</taxon>
        <taxon>Aerosakkonematales</taxon>
        <taxon>Aerosakkonemataceae</taxon>
        <taxon>Microseira</taxon>
    </lineage>
</organism>
<protein>
    <submittedName>
        <fullName evidence="1">Uncharacterized protein</fullName>
    </submittedName>
</protein>
<accession>A0AAV3XA48</accession>
<dbReference type="RefSeq" id="WP_226581213.1">
    <property type="nucleotide sequence ID" value="NZ_BLAY01000042.1"/>
</dbReference>
<proteinExistence type="predicted"/>
<reference evidence="1" key="1">
    <citation type="submission" date="2019-10" db="EMBL/GenBank/DDBJ databases">
        <title>Draft genome sequece of Microseira wollei NIES-4236.</title>
        <authorList>
            <person name="Yamaguchi H."/>
            <person name="Suzuki S."/>
            <person name="Kawachi M."/>
        </authorList>
    </citation>
    <scope>NUCLEOTIDE SEQUENCE</scope>
    <source>
        <strain evidence="1">NIES-4236</strain>
    </source>
</reference>
<comment type="caution">
    <text evidence="1">The sequence shown here is derived from an EMBL/GenBank/DDBJ whole genome shotgun (WGS) entry which is preliminary data.</text>
</comment>
<dbReference type="AlphaFoldDB" id="A0AAV3XA48"/>
<evidence type="ECO:0000313" key="2">
    <source>
        <dbReference type="Proteomes" id="UP001050975"/>
    </source>
</evidence>
<sequence>MSNWSKVFGYLVKLFVVVNFPPVRGYDLTSCTDSSNFSTVAVSKDPTKSLRQALPSFSYPARL</sequence>
<keyword evidence="2" id="KW-1185">Reference proteome</keyword>
<evidence type="ECO:0000313" key="1">
    <source>
        <dbReference type="EMBL" id="GET38263.1"/>
    </source>
</evidence>
<dbReference type="Proteomes" id="UP001050975">
    <property type="component" value="Unassembled WGS sequence"/>
</dbReference>
<name>A0AAV3XA48_9CYAN</name>
<dbReference type="EMBL" id="BLAY01000042">
    <property type="protein sequence ID" value="GET38263.1"/>
    <property type="molecule type" value="Genomic_DNA"/>
</dbReference>